<dbReference type="Proteomes" id="UP000516439">
    <property type="component" value="Chromosome"/>
</dbReference>
<accession>A0ABX6TIK2</accession>
<evidence type="ECO:0000313" key="2">
    <source>
        <dbReference type="Proteomes" id="UP000516439"/>
    </source>
</evidence>
<keyword evidence="2" id="KW-1185">Reference proteome</keyword>
<dbReference type="Gene3D" id="3.40.50.2000">
    <property type="entry name" value="Glycogen Phosphorylase B"/>
    <property type="match status" value="1"/>
</dbReference>
<proteinExistence type="predicted"/>
<protein>
    <submittedName>
        <fullName evidence="1">Uncharacterized protein</fullName>
    </submittedName>
</protein>
<dbReference type="EMBL" id="CP061171">
    <property type="protein sequence ID" value="QNR85298.1"/>
    <property type="molecule type" value="Genomic_DNA"/>
</dbReference>
<evidence type="ECO:0000313" key="1">
    <source>
        <dbReference type="EMBL" id="QNR85298.1"/>
    </source>
</evidence>
<name>A0ABX6TIK2_9SPHI</name>
<dbReference type="SUPFAM" id="SSF53756">
    <property type="entry name" value="UDP-Glycosyltransferase/glycogen phosphorylase"/>
    <property type="match status" value="1"/>
</dbReference>
<reference evidence="1 2" key="1">
    <citation type="submission" date="2020-09" db="EMBL/GenBank/DDBJ databases">
        <title>Pedobacter sp. SW-16 isolated from soil near Yeocheon.</title>
        <authorList>
            <person name="Im H.S."/>
            <person name="Joung Y."/>
            <person name="Lee S.-S."/>
        </authorList>
    </citation>
    <scope>NUCLEOTIDE SEQUENCE [LARGE SCALE GENOMIC DNA]</scope>
    <source>
        <strain evidence="1 2">SW-16</strain>
    </source>
</reference>
<organism evidence="1 2">
    <name type="scientific">Pedobacter riviphilus</name>
    <dbReference type="NCBI Taxonomy" id="2766984"/>
    <lineage>
        <taxon>Bacteria</taxon>
        <taxon>Pseudomonadati</taxon>
        <taxon>Bacteroidota</taxon>
        <taxon>Sphingobacteriia</taxon>
        <taxon>Sphingobacteriales</taxon>
        <taxon>Sphingobacteriaceae</taxon>
        <taxon>Pedobacter</taxon>
    </lineage>
</organism>
<gene>
    <name evidence="1" type="ORF">H9N25_02070</name>
</gene>
<dbReference type="RefSeq" id="WP_190327785.1">
    <property type="nucleotide sequence ID" value="NZ_CP061171.1"/>
</dbReference>
<sequence length="413" mass="47459">MYNQENGNIRICLITPGHIATNPRLMKEAEALLEAGYMVHVIFTQYMDYLLTDDEQLLLKYPSLTYNRLSWVKKKNLLRISSGVIQKLSQGLLKAFTKCTTLHKIMLNRHYLWQYRQALKIEADLYIAHNSGALAIAADAARKKNVRFGFDAEDFHREEGLSNAERESLVHIENQYMPLASHLTSASTLIGKAYEKIYLKKFITILNVFPKQQFKKKTEEKRRALQLFWFSQTIGTGRGLENIIEAISLLEDKSPVLHLLGDVSLKMKVEIEQFLLNKGLKKENLIFYDPVFPDKIFEMAANFDIGIAAELSVPLNRNICLTNKIFTYIQAGLAVAVSDTSAQADLFRQHPNMGGLYQNSDIHSLSNLLKNYQLFPEMLVKAKEYNIWLGENLFNWDLEKIKFLDTLKSNLKL</sequence>